<keyword evidence="1" id="KW-0614">Plasmid</keyword>
<protein>
    <submittedName>
        <fullName evidence="1">Uncharacterized protein</fullName>
    </submittedName>
</protein>
<proteinExistence type="predicted"/>
<accession>A0A1L5Y9X1</accession>
<dbReference type="EMBL" id="LR828254">
    <property type="protein sequence ID" value="CAD0362013.1"/>
    <property type="molecule type" value="Genomic_DNA"/>
</dbReference>
<geneLocation type="plasmid" evidence="1">
    <name>CFBP8129_p211</name>
</geneLocation>
<organism evidence="1">
    <name type="scientific">Xanthomonas hortorum pv. gardneri</name>
    <dbReference type="NCBI Taxonomy" id="2754056"/>
    <lineage>
        <taxon>Bacteria</taxon>
        <taxon>Pseudomonadati</taxon>
        <taxon>Pseudomonadota</taxon>
        <taxon>Gammaproteobacteria</taxon>
        <taxon>Lysobacterales</taxon>
        <taxon>Lysobacteraceae</taxon>
        <taxon>Xanthomonas</taxon>
    </lineage>
</organism>
<evidence type="ECO:0000313" key="1">
    <source>
        <dbReference type="EMBL" id="CAD0362013.1"/>
    </source>
</evidence>
<gene>
    <name evidence="1" type="ORF">CFBP8129_45010</name>
</gene>
<dbReference type="EMBL" id="LR828254">
    <property type="protein sequence ID" value="CAD0362017.1"/>
    <property type="molecule type" value="Genomic_DNA"/>
</dbReference>
<dbReference type="AlphaFoldDB" id="A0A1L5Y9X1"/>
<dbReference type="RefSeq" id="WP_005989502.1">
    <property type="nucleotide sequence ID" value="NZ_JAHLST010000001.1"/>
</dbReference>
<reference evidence="1" key="1">
    <citation type="submission" date="2020-07" db="EMBL/GenBank/DDBJ databases">
        <authorList>
            <person name="Pothier F. J."/>
        </authorList>
    </citation>
    <scope>NUCLEOTIDE SEQUENCE [LARGE SCALE GENOMIC DNA]</scope>
    <source>
        <plasmid evidence="1">CFBP8129_p211</plasmid>
    </source>
</reference>
<sequence length="169" mass="19629">MKRSRQVRRYKPVDYLPASELARFGRCEHLVEIERKHGQVVSERGEAARRAGIAEHLRFHKQVTSAHNRNNRVEVKGRRGPCFVASAVYGHDDSRTDELRAFRDQVLLRTKWTAWSVVIYYAISPPLARWLSMRPRAAALVANMLDWARTRMVRPLLEKGSDGEHERTQ</sequence>
<dbReference type="NCBIfam" id="NF041770">
    <property type="entry name" value="CFI_box_CTERM"/>
    <property type="match status" value="1"/>
</dbReference>
<name>A0A1L5Y9X1_9XANT</name>
<dbReference type="InterPro" id="IPR049886">
    <property type="entry name" value="CFI_box_CTERM_dom"/>
</dbReference>